<keyword evidence="3 5" id="KW-1133">Transmembrane helix</keyword>
<keyword evidence="4 5" id="KW-0472">Membrane</keyword>
<organism evidence="7 8">
    <name type="scientific">Dictyostelium firmibasis</name>
    <dbReference type="NCBI Taxonomy" id="79012"/>
    <lineage>
        <taxon>Eukaryota</taxon>
        <taxon>Amoebozoa</taxon>
        <taxon>Evosea</taxon>
        <taxon>Eumycetozoa</taxon>
        <taxon>Dictyostelia</taxon>
        <taxon>Dictyosteliales</taxon>
        <taxon>Dictyosteliaceae</taxon>
        <taxon>Dictyostelium</taxon>
    </lineage>
</organism>
<evidence type="ECO:0000256" key="2">
    <source>
        <dbReference type="ARBA" id="ARBA00022692"/>
    </source>
</evidence>
<evidence type="ECO:0000256" key="3">
    <source>
        <dbReference type="ARBA" id="ARBA00022989"/>
    </source>
</evidence>
<feature type="domain" description="Amino acid transporter transmembrane" evidence="6">
    <location>
        <begin position="383"/>
        <end position="684"/>
    </location>
</feature>
<protein>
    <recommendedName>
        <fullName evidence="6">Amino acid transporter transmembrane domain-containing protein</fullName>
    </recommendedName>
</protein>
<comment type="caution">
    <text evidence="7">The sequence shown here is derived from an EMBL/GenBank/DDBJ whole genome shotgun (WGS) entry which is preliminary data.</text>
</comment>
<feature type="transmembrane region" description="Helical" evidence="5">
    <location>
        <begin position="736"/>
        <end position="755"/>
    </location>
</feature>
<feature type="transmembrane region" description="Helical" evidence="5">
    <location>
        <begin position="466"/>
        <end position="493"/>
    </location>
</feature>
<dbReference type="PANTHER" id="PTHR16189">
    <property type="entry name" value="TRANSMEMBRANE PROTEIN 104-RELATED"/>
    <property type="match status" value="1"/>
</dbReference>
<dbReference type="AlphaFoldDB" id="A0AAN7UBQ7"/>
<evidence type="ECO:0000256" key="4">
    <source>
        <dbReference type="ARBA" id="ARBA00023136"/>
    </source>
</evidence>
<evidence type="ECO:0000313" key="7">
    <source>
        <dbReference type="EMBL" id="KAK5583485.1"/>
    </source>
</evidence>
<accession>A0AAN7UBQ7</accession>
<feature type="transmembrane region" description="Helical" evidence="5">
    <location>
        <begin position="561"/>
        <end position="579"/>
    </location>
</feature>
<dbReference type="Proteomes" id="UP001344447">
    <property type="component" value="Unassembled WGS sequence"/>
</dbReference>
<evidence type="ECO:0000256" key="5">
    <source>
        <dbReference type="SAM" id="Phobius"/>
    </source>
</evidence>
<feature type="transmembrane region" description="Helical" evidence="5">
    <location>
        <begin position="673"/>
        <end position="698"/>
    </location>
</feature>
<comment type="subcellular location">
    <subcellularLocation>
        <location evidence="1">Membrane</location>
    </subcellularLocation>
</comment>
<feature type="transmembrane region" description="Helical" evidence="5">
    <location>
        <begin position="627"/>
        <end position="653"/>
    </location>
</feature>
<dbReference type="InterPro" id="IPR013057">
    <property type="entry name" value="AA_transpt_TM"/>
</dbReference>
<sequence length="819" mass="92211">MFRSNWQLSDCKICIDQGENCYEESLDEYLIYTYIKKGECKSGLSCGPTNINSSLNEYICKPILELGGICSKDIECNLGLVCSNNICSNSRFSAIGEPCSSSTDCEVENSFCSIEGVCTTKSTICTSDMDCKYGYYCSSSQYCTLQPKIGESCLFYGVDHCLNSTCQSYYSTSTGYYYGSCQYPILKTLGQPCLNNFECDYTNSLYCSSYSNVCEYFTKIIKPPINGNCSNITGILDGQDIIKGNSCGDFFDCSCNDGNCYQSDLLPIQISNVINPLVNCLHSYGCKLIVNNSYSINSCASRNCGPEMCKYLKVSYDIIDSPINEKEMTIKNPLYCGNTQFIDDYYSDSDEPYIDSSDPNSPKEPLLHHSIKKERGHSLGEKTIGQWASFIFIVNQIYGPGVLSIPKVFQQSGWILTTISLTFFLIMSCLASTLLCESLSMIPGNRFFDKHIEYSVAIKYFFGKKIYFIFQILNNLCIQAYNIASIAICAQSLDQFFLFAFKKTFALTLSPTFEFISTTNVDSLYNSNIICISLGYLIICAISIPTGFMNLNDNVKIVQSLSFLFLFLLIGEFLVQYFLNGIELDRVPAFGHSYYQLVSIFVFSWAYPMFIPSWVNEKKDRVSVNRAVWSAGIFSWFGYLFIGLLGACAYSSLGSDNILNLMGNIKYPLVTRIATYLFSLTVIAPGIPICFITVRYNLYVGYICGKKASYFFGVIAPWFFAFIFCNQKIFADLLTWSSLILNTIINFLVPFALYLKASSKIKSLSPDPHQSIINPYSKYLPEKYHRPLTWIILITVFIISIIQIVYDSYKSSKGFNPLD</sequence>
<proteinExistence type="predicted"/>
<feature type="transmembrane region" description="Helical" evidence="5">
    <location>
        <begin position="710"/>
        <end position="730"/>
    </location>
</feature>
<feature type="transmembrane region" description="Helical" evidence="5">
    <location>
        <begin position="414"/>
        <end position="436"/>
    </location>
</feature>
<evidence type="ECO:0000256" key="1">
    <source>
        <dbReference type="ARBA" id="ARBA00004370"/>
    </source>
</evidence>
<evidence type="ECO:0000313" key="8">
    <source>
        <dbReference type="Proteomes" id="UP001344447"/>
    </source>
</evidence>
<feature type="transmembrane region" description="Helical" evidence="5">
    <location>
        <begin position="594"/>
        <end position="615"/>
    </location>
</feature>
<feature type="transmembrane region" description="Helical" evidence="5">
    <location>
        <begin position="788"/>
        <end position="806"/>
    </location>
</feature>
<feature type="transmembrane region" description="Helical" evidence="5">
    <location>
        <begin position="527"/>
        <end position="549"/>
    </location>
</feature>
<evidence type="ECO:0000259" key="6">
    <source>
        <dbReference type="Pfam" id="PF01490"/>
    </source>
</evidence>
<dbReference type="PANTHER" id="PTHR16189:SF15">
    <property type="entry name" value="AMINO ACID TRANSPORTER TRANSMEMBRANE DOMAIN-CONTAINING PROTEIN"/>
    <property type="match status" value="1"/>
</dbReference>
<reference evidence="7 8" key="1">
    <citation type="submission" date="2023-11" db="EMBL/GenBank/DDBJ databases">
        <title>Dfirmibasis_genome.</title>
        <authorList>
            <person name="Edelbroek B."/>
            <person name="Kjellin J."/>
            <person name="Jerlstrom-Hultqvist J."/>
            <person name="Soderbom F."/>
        </authorList>
    </citation>
    <scope>NUCLEOTIDE SEQUENCE [LARGE SCALE GENOMIC DNA]</scope>
    <source>
        <strain evidence="7 8">TNS-C-14</strain>
    </source>
</reference>
<keyword evidence="8" id="KW-1185">Reference proteome</keyword>
<dbReference type="EMBL" id="JAVFKY010000001">
    <property type="protein sequence ID" value="KAK5583485.1"/>
    <property type="molecule type" value="Genomic_DNA"/>
</dbReference>
<dbReference type="GO" id="GO:0016020">
    <property type="term" value="C:membrane"/>
    <property type="evidence" value="ECO:0007669"/>
    <property type="project" value="UniProtKB-SubCell"/>
</dbReference>
<gene>
    <name evidence="7" type="ORF">RB653_005081</name>
</gene>
<keyword evidence="2 5" id="KW-0812">Transmembrane</keyword>
<name>A0AAN7UBQ7_9MYCE</name>
<dbReference type="Pfam" id="PF01490">
    <property type="entry name" value="Aa_trans"/>
    <property type="match status" value="1"/>
</dbReference>